<proteinExistence type="predicted"/>
<dbReference type="RefSeq" id="WP_272001630.1">
    <property type="nucleotide sequence ID" value="NZ_JAQNDN010000015.1"/>
</dbReference>
<dbReference type="InterPro" id="IPR029063">
    <property type="entry name" value="SAM-dependent_MTases_sf"/>
</dbReference>
<dbReference type="EMBL" id="JAQNDN010000015">
    <property type="protein sequence ID" value="MDC0671426.1"/>
    <property type="molecule type" value="Genomic_DNA"/>
</dbReference>
<protein>
    <submittedName>
        <fullName evidence="1">Class I SAM-dependent methyltransferase</fullName>
    </submittedName>
</protein>
<reference evidence="1 2" key="1">
    <citation type="submission" date="2022-11" db="EMBL/GenBank/DDBJ databases">
        <title>Minimal conservation of predation-associated metabolite biosynthetic gene clusters underscores biosynthetic potential of Myxococcota including descriptions for ten novel species: Archangium lansinium sp. nov., Myxococcus landrumus sp. nov., Nannocystis bai.</title>
        <authorList>
            <person name="Ahearne A."/>
            <person name="Stevens C."/>
            <person name="Dowd S."/>
        </authorList>
    </citation>
    <scope>NUCLEOTIDE SEQUENCE [LARGE SCALE GENOMIC DNA]</scope>
    <source>
        <strain evidence="1 2">NCELM</strain>
    </source>
</reference>
<accession>A0ABT5BBC9</accession>
<sequence length="317" mass="34000">MSPEVQRLAALFEEVLQALAEVPLAELVAGRALPEPKAALVQHLLAHRATVAAWLRTPACAEALCVRLARWLWSRNQYVRLDRAALTAACGRAANEVADGLTAAGGASETDFKDMSERLVRAGQELQARVAALVRAGGGAKADVVCSEYAVTLQRDALGLGDAPLVPPILDVGCGHSAGFVRALRAEGLAATGLDREAPEDVALVGDWLTFPFGQDRWGTIVSHQAFSLHFIHHHLAQGPEAYAYARVYMAVLRSLKPGGRFVYVPGLPFVEAMLPANMYRCTRVPLPEAMVSEAVHALERAAGFELAYAAHVERLA</sequence>
<dbReference type="SUPFAM" id="SSF53335">
    <property type="entry name" value="S-adenosyl-L-methionine-dependent methyltransferases"/>
    <property type="match status" value="1"/>
</dbReference>
<evidence type="ECO:0000313" key="2">
    <source>
        <dbReference type="Proteomes" id="UP001217838"/>
    </source>
</evidence>
<dbReference type="GO" id="GO:0032259">
    <property type="term" value="P:methylation"/>
    <property type="evidence" value="ECO:0007669"/>
    <property type="project" value="UniProtKB-KW"/>
</dbReference>
<comment type="caution">
    <text evidence="1">The sequence shown here is derived from an EMBL/GenBank/DDBJ whole genome shotgun (WGS) entry which is preliminary data.</text>
</comment>
<keyword evidence="1" id="KW-0489">Methyltransferase</keyword>
<dbReference type="GO" id="GO:0008168">
    <property type="term" value="F:methyltransferase activity"/>
    <property type="evidence" value="ECO:0007669"/>
    <property type="project" value="UniProtKB-KW"/>
</dbReference>
<evidence type="ECO:0000313" key="1">
    <source>
        <dbReference type="EMBL" id="MDC0671426.1"/>
    </source>
</evidence>
<keyword evidence="2" id="KW-1185">Reference proteome</keyword>
<keyword evidence="1" id="KW-0808">Transferase</keyword>
<dbReference type="Gene3D" id="3.40.50.150">
    <property type="entry name" value="Vaccinia Virus protein VP39"/>
    <property type="match status" value="1"/>
</dbReference>
<name>A0ABT5BBC9_9BACT</name>
<gene>
    <name evidence="1" type="ORF">POL58_26995</name>
</gene>
<dbReference type="Proteomes" id="UP001217838">
    <property type="component" value="Unassembled WGS sequence"/>
</dbReference>
<organism evidence="1 2">
    <name type="scientific">Nannocystis radixulma</name>
    <dbReference type="NCBI Taxonomy" id="2995305"/>
    <lineage>
        <taxon>Bacteria</taxon>
        <taxon>Pseudomonadati</taxon>
        <taxon>Myxococcota</taxon>
        <taxon>Polyangia</taxon>
        <taxon>Nannocystales</taxon>
        <taxon>Nannocystaceae</taxon>
        <taxon>Nannocystis</taxon>
    </lineage>
</organism>